<protein>
    <recommendedName>
        <fullName evidence="5">Secreted protein</fullName>
    </recommendedName>
</protein>
<accession>A0A9D4UHM4</accession>
<evidence type="ECO:0000256" key="2">
    <source>
        <dbReference type="SAM" id="SignalP"/>
    </source>
</evidence>
<reference evidence="3" key="1">
    <citation type="submission" date="2021-01" db="EMBL/GenBank/DDBJ databases">
        <title>Adiantum capillus-veneris genome.</title>
        <authorList>
            <person name="Fang Y."/>
            <person name="Liao Q."/>
        </authorList>
    </citation>
    <scope>NUCLEOTIDE SEQUENCE</scope>
    <source>
        <strain evidence="3">H3</strain>
        <tissue evidence="3">Leaf</tissue>
    </source>
</reference>
<keyword evidence="2" id="KW-0732">Signal</keyword>
<feature type="chain" id="PRO_5039041732" description="Secreted protein" evidence="2">
    <location>
        <begin position="37"/>
        <end position="110"/>
    </location>
</feature>
<organism evidence="3 4">
    <name type="scientific">Adiantum capillus-veneris</name>
    <name type="common">Maidenhair fern</name>
    <dbReference type="NCBI Taxonomy" id="13818"/>
    <lineage>
        <taxon>Eukaryota</taxon>
        <taxon>Viridiplantae</taxon>
        <taxon>Streptophyta</taxon>
        <taxon>Embryophyta</taxon>
        <taxon>Tracheophyta</taxon>
        <taxon>Polypodiopsida</taxon>
        <taxon>Polypodiidae</taxon>
        <taxon>Polypodiales</taxon>
        <taxon>Pteridineae</taxon>
        <taxon>Pteridaceae</taxon>
        <taxon>Vittarioideae</taxon>
        <taxon>Adiantum</taxon>
    </lineage>
</organism>
<evidence type="ECO:0000256" key="1">
    <source>
        <dbReference type="SAM" id="MobiDB-lite"/>
    </source>
</evidence>
<evidence type="ECO:0000313" key="4">
    <source>
        <dbReference type="Proteomes" id="UP000886520"/>
    </source>
</evidence>
<dbReference type="EMBL" id="JABFUD020000016">
    <property type="protein sequence ID" value="KAI5068076.1"/>
    <property type="molecule type" value="Genomic_DNA"/>
</dbReference>
<keyword evidence="4" id="KW-1185">Reference proteome</keyword>
<dbReference type="AlphaFoldDB" id="A0A9D4UHM4"/>
<dbReference type="Proteomes" id="UP000886520">
    <property type="component" value="Chromosome 16"/>
</dbReference>
<evidence type="ECO:0008006" key="5">
    <source>
        <dbReference type="Google" id="ProtNLM"/>
    </source>
</evidence>
<evidence type="ECO:0000313" key="3">
    <source>
        <dbReference type="EMBL" id="KAI5068076.1"/>
    </source>
</evidence>
<name>A0A9D4UHM4_ADICA</name>
<feature type="region of interest" description="Disordered" evidence="1">
    <location>
        <begin position="90"/>
        <end position="110"/>
    </location>
</feature>
<gene>
    <name evidence="3" type="ORF">GOP47_0016421</name>
</gene>
<proteinExistence type="predicted"/>
<comment type="caution">
    <text evidence="3">The sequence shown here is derived from an EMBL/GenBank/DDBJ whole genome shotgun (WGS) entry which is preliminary data.</text>
</comment>
<sequence length="110" mass="12491">MLSAQHCWTKVRSSKYAHWLTCIFLVLSAQYHACNRFSVHLRCGSSWDKQVNTDVKAKTTSFDGSPKGVPSRSRSFDDLEADLLRGQKIQLNHQGDTREPSCSGYKLEEI</sequence>
<feature type="signal peptide" evidence="2">
    <location>
        <begin position="1"/>
        <end position="36"/>
    </location>
</feature>